<evidence type="ECO:0000256" key="1">
    <source>
        <dbReference type="SAM" id="MobiDB-lite"/>
    </source>
</evidence>
<evidence type="ECO:0000313" key="2">
    <source>
        <dbReference type="EMBL" id="PVD33683.1"/>
    </source>
</evidence>
<organism evidence="2 3">
    <name type="scientific">Pomacea canaliculata</name>
    <name type="common">Golden apple snail</name>
    <dbReference type="NCBI Taxonomy" id="400727"/>
    <lineage>
        <taxon>Eukaryota</taxon>
        <taxon>Metazoa</taxon>
        <taxon>Spiralia</taxon>
        <taxon>Lophotrochozoa</taxon>
        <taxon>Mollusca</taxon>
        <taxon>Gastropoda</taxon>
        <taxon>Caenogastropoda</taxon>
        <taxon>Architaenioglossa</taxon>
        <taxon>Ampullarioidea</taxon>
        <taxon>Ampullariidae</taxon>
        <taxon>Pomacea</taxon>
    </lineage>
</organism>
<proteinExistence type="predicted"/>
<gene>
    <name evidence="2" type="ORF">C0Q70_04941</name>
</gene>
<feature type="region of interest" description="Disordered" evidence="1">
    <location>
        <begin position="668"/>
        <end position="688"/>
    </location>
</feature>
<evidence type="ECO:0000313" key="3">
    <source>
        <dbReference type="Proteomes" id="UP000245119"/>
    </source>
</evidence>
<comment type="caution">
    <text evidence="2">The sequence shown here is derived from an EMBL/GenBank/DDBJ whole genome shotgun (WGS) entry which is preliminary data.</text>
</comment>
<name>A0A2T7PJU2_POMCA</name>
<feature type="compositionally biased region" description="Basic residues" evidence="1">
    <location>
        <begin position="73"/>
        <end position="82"/>
    </location>
</feature>
<sequence length="688" mass="76955">MSTSFLPSKDEPSGAHAQSPSGEGAVLVRDKLERKRVIAQQSDNHQLRAETKDPHSSSSSSSPDSQSQQKTNKEKRRKKKSCKDKSAEEPHSKVSQHLRVAHSYAFLTKPTISKVKNTELASCGGCITRHRLTRNIGLFNPGRKSSTIVRDPIPVPESVQRDVDLSLQKILDHSDVDYETERDDSGMQLMLTPSSHHQDVSCLSVTSRSASSNNGSVNFQDRMQEVPCADSENLFPKTVPYEDFANGMQSELTSQLKKHFTHRDLLRETCMELKKLLNEKQRIIPKKHVFVRISTPQPGSLHQSLSESFSILDEADVKEKRTRSVELVDREVSVAHSIKRHASVSQTLKCSPSQKRSSVSQTFNHTPSEKQVSFSQTLNHSPSHSLIATSETLLAPVLICPADQQCKMLETSQVAKETSHMPKDCGPKNCLLSTVDVAGNDSALSLLHSNSLLSRLNALQGAKEGRMKIHNENCCNLPKRPNLTGASCYNDVTCGQKKYDNAHISRWHKENMRCDKNVKESTFDFGREQHLPPWLCFKKSCVFCEPCQSKAAVAEFCHRPQCTSNFAENLYDSHLMMKDMLPDTSSTKSGACHKCEASEDIDHKAMFSDHQDGIFLDEFDDRSEKRFKGANSFTQLLSVDCDHDLLPPSGDAPSWCLEWKPLDILPPLQKPSLDTPSPPARMSPHKLY</sequence>
<protein>
    <submittedName>
        <fullName evidence="2">Uncharacterized protein</fullName>
    </submittedName>
</protein>
<dbReference type="EMBL" id="PZQS01000003">
    <property type="protein sequence ID" value="PVD33683.1"/>
    <property type="molecule type" value="Genomic_DNA"/>
</dbReference>
<accession>A0A2T7PJU2</accession>
<dbReference type="AlphaFoldDB" id="A0A2T7PJU2"/>
<feature type="compositionally biased region" description="Low complexity" evidence="1">
    <location>
        <begin position="56"/>
        <end position="70"/>
    </location>
</feature>
<dbReference type="OrthoDB" id="6135948at2759"/>
<feature type="compositionally biased region" description="Basic and acidic residues" evidence="1">
    <location>
        <begin position="45"/>
        <end position="55"/>
    </location>
</feature>
<feature type="region of interest" description="Disordered" evidence="1">
    <location>
        <begin position="345"/>
        <end position="365"/>
    </location>
</feature>
<feature type="compositionally biased region" description="Basic and acidic residues" evidence="1">
    <location>
        <begin position="83"/>
        <end position="92"/>
    </location>
</feature>
<feature type="region of interest" description="Disordered" evidence="1">
    <location>
        <begin position="1"/>
        <end position="96"/>
    </location>
</feature>
<dbReference type="Proteomes" id="UP000245119">
    <property type="component" value="Linkage Group LG3"/>
</dbReference>
<keyword evidence="3" id="KW-1185">Reference proteome</keyword>
<reference evidence="2 3" key="1">
    <citation type="submission" date="2018-04" db="EMBL/GenBank/DDBJ databases">
        <title>The genome of golden apple snail Pomacea canaliculata provides insight into stress tolerance and invasive adaptation.</title>
        <authorList>
            <person name="Liu C."/>
            <person name="Liu B."/>
            <person name="Ren Y."/>
            <person name="Zhang Y."/>
            <person name="Wang H."/>
            <person name="Li S."/>
            <person name="Jiang F."/>
            <person name="Yin L."/>
            <person name="Zhang G."/>
            <person name="Qian W."/>
            <person name="Fan W."/>
        </authorList>
    </citation>
    <scope>NUCLEOTIDE SEQUENCE [LARGE SCALE GENOMIC DNA]</scope>
    <source>
        <strain evidence="2">SZHN2017</strain>
        <tissue evidence="2">Muscle</tissue>
    </source>
</reference>